<proteinExistence type="predicted"/>
<sequence length="180" mass="20354">MDVYLHVYLHVSPLCHQSQGHKVENYQVGCKVVPYLDLQYNTPTAARSPRAWDSTLAFSWYRQTGFGAAEGGEMDEDDREDHPIVFANQNSKATFCEYELQHRAGTATDMSLDVLLSSSFQFSVRGQHFIRGDSTASAYFSFIHNSLLKRQSHRSLNAGNSNVEVEMRSPTSLPIKYPEI</sequence>
<accession>A0A4Z1PN66</accession>
<dbReference type="EMBL" id="SNSC02000001">
    <property type="protein sequence ID" value="TID27619.1"/>
    <property type="molecule type" value="Genomic_DNA"/>
</dbReference>
<name>A0A4Z1PN66_9PEZI</name>
<dbReference type="AlphaFoldDB" id="A0A4Z1PN66"/>
<gene>
    <name evidence="1" type="ORF">E6O75_ATG00386</name>
</gene>
<protein>
    <submittedName>
        <fullName evidence="1">Uncharacterized protein</fullName>
    </submittedName>
</protein>
<evidence type="ECO:0000313" key="2">
    <source>
        <dbReference type="Proteomes" id="UP000298493"/>
    </source>
</evidence>
<keyword evidence="2" id="KW-1185">Reference proteome</keyword>
<organism evidence="1 2">
    <name type="scientific">Venturia nashicola</name>
    <dbReference type="NCBI Taxonomy" id="86259"/>
    <lineage>
        <taxon>Eukaryota</taxon>
        <taxon>Fungi</taxon>
        <taxon>Dikarya</taxon>
        <taxon>Ascomycota</taxon>
        <taxon>Pezizomycotina</taxon>
        <taxon>Dothideomycetes</taxon>
        <taxon>Pleosporomycetidae</taxon>
        <taxon>Venturiales</taxon>
        <taxon>Venturiaceae</taxon>
        <taxon>Venturia</taxon>
    </lineage>
</organism>
<comment type="caution">
    <text evidence="1">The sequence shown here is derived from an EMBL/GenBank/DDBJ whole genome shotgun (WGS) entry which is preliminary data.</text>
</comment>
<evidence type="ECO:0000313" key="1">
    <source>
        <dbReference type="EMBL" id="TID27619.1"/>
    </source>
</evidence>
<dbReference type="Proteomes" id="UP000298493">
    <property type="component" value="Unassembled WGS sequence"/>
</dbReference>
<reference evidence="1 2" key="1">
    <citation type="submission" date="2019-04" db="EMBL/GenBank/DDBJ databases">
        <title>High contiguity whole genome sequence and gene annotation resource for two Venturia nashicola isolates.</title>
        <authorList>
            <person name="Prokchorchik M."/>
            <person name="Won K."/>
            <person name="Lee Y."/>
            <person name="Choi E.D."/>
            <person name="Segonzac C."/>
            <person name="Sohn K.H."/>
        </authorList>
    </citation>
    <scope>NUCLEOTIDE SEQUENCE [LARGE SCALE GENOMIC DNA]</scope>
    <source>
        <strain evidence="1 2">PRI2</strain>
    </source>
</reference>